<proteinExistence type="predicted"/>
<dbReference type="STRING" id="694270.A0A395T1Q5"/>
<dbReference type="AlphaFoldDB" id="A0A395T1Q5"/>
<dbReference type="Proteomes" id="UP000266234">
    <property type="component" value="Unassembled WGS sequence"/>
</dbReference>
<reference evidence="2 3" key="1">
    <citation type="journal article" date="2018" name="PLoS Pathog.">
        <title>Evolution of structural diversity of trichothecenes, a family of toxins produced by plant pathogenic and entomopathogenic fungi.</title>
        <authorList>
            <person name="Proctor R.H."/>
            <person name="McCormick S.P."/>
            <person name="Kim H.S."/>
            <person name="Cardoza R.E."/>
            <person name="Stanley A.M."/>
            <person name="Lindo L."/>
            <person name="Kelly A."/>
            <person name="Brown D.W."/>
            <person name="Lee T."/>
            <person name="Vaughan M.M."/>
            <person name="Alexander N.J."/>
            <person name="Busman M."/>
            <person name="Gutierrez S."/>
        </authorList>
    </citation>
    <scope>NUCLEOTIDE SEQUENCE [LARGE SCALE GENOMIC DNA]</scope>
    <source>
        <strain evidence="2 3">NRRL 20695</strain>
    </source>
</reference>
<feature type="chain" id="PRO_5017335770" description="Apple domain-containing protein" evidence="1">
    <location>
        <begin position="19"/>
        <end position="412"/>
    </location>
</feature>
<dbReference type="EMBL" id="PXOG01000071">
    <property type="protein sequence ID" value="RGP78252.1"/>
    <property type="molecule type" value="Genomic_DNA"/>
</dbReference>
<feature type="signal peptide" evidence="1">
    <location>
        <begin position="1"/>
        <end position="18"/>
    </location>
</feature>
<evidence type="ECO:0000256" key="1">
    <source>
        <dbReference type="SAM" id="SignalP"/>
    </source>
</evidence>
<evidence type="ECO:0000313" key="3">
    <source>
        <dbReference type="Proteomes" id="UP000266234"/>
    </source>
</evidence>
<protein>
    <recommendedName>
        <fullName evidence="4">Apple domain-containing protein</fullName>
    </recommendedName>
</protein>
<comment type="caution">
    <text evidence="2">The sequence shown here is derived from an EMBL/GenBank/DDBJ whole genome shotgun (WGS) entry which is preliminary data.</text>
</comment>
<organism evidence="2 3">
    <name type="scientific">Fusarium longipes</name>
    <dbReference type="NCBI Taxonomy" id="694270"/>
    <lineage>
        <taxon>Eukaryota</taxon>
        <taxon>Fungi</taxon>
        <taxon>Dikarya</taxon>
        <taxon>Ascomycota</taxon>
        <taxon>Pezizomycotina</taxon>
        <taxon>Sordariomycetes</taxon>
        <taxon>Hypocreomycetidae</taxon>
        <taxon>Hypocreales</taxon>
        <taxon>Nectriaceae</taxon>
        <taxon>Fusarium</taxon>
    </lineage>
</organism>
<sequence>MRFALIHSLLLAVVSVHAIADTVTHDATSPATCTPDACNKAVVELSGCRHNRMQAVHQNDCSSFLRYTSIPAPMTLTETFGEQSTLTLVDVETLDPKTDEATTQLDETATTVLTLEPETFTVSITPTSIVTVTVTPDPYRSTKIDTKTVLITETTTTVKTVYYSNLAKRDIVEETGTIIKPTDIPSYASACADSEQYSSACACLGVQVTTIEGTGSPVIKTVDPKAATGVYVETATRPAVTVTTTLPAKTQTVTVTLPALQVTESTTFEPTTVEVSTTANQDTVITTQEVTRVDTTTSVIRETRSVGPVCSTYTSSNHCDCKYEIICGQGVDASANTFFSRIEFLKYKSSIEECMDRCDSDPRCQFGDFVRVNSGGGLCSIYALNPGSAGRSVGEGYTYFEKNGDFVCAGCS</sequence>
<dbReference type="OrthoDB" id="5596743at2759"/>
<keyword evidence="1" id="KW-0732">Signal</keyword>
<keyword evidence="3" id="KW-1185">Reference proteome</keyword>
<evidence type="ECO:0008006" key="4">
    <source>
        <dbReference type="Google" id="ProtNLM"/>
    </source>
</evidence>
<evidence type="ECO:0000313" key="2">
    <source>
        <dbReference type="EMBL" id="RGP78252.1"/>
    </source>
</evidence>
<gene>
    <name evidence="2" type="ORF">FLONG3_3567</name>
</gene>
<name>A0A395T1Q5_9HYPO</name>
<accession>A0A395T1Q5</accession>